<dbReference type="EMBL" id="ADAS02000322">
    <property type="protein sequence ID" value="OAV87651.1"/>
    <property type="molecule type" value="Genomic_DNA"/>
</dbReference>
<feature type="compositionally biased region" description="Low complexity" evidence="1">
    <location>
        <begin position="337"/>
        <end position="356"/>
    </location>
</feature>
<reference evidence="3 4" key="3">
    <citation type="journal article" date="2017" name="G3 (Bethesda)">
        <title>Comparative analysis highlights variable genome content of wheat rusts and divergence of the mating loci.</title>
        <authorList>
            <person name="Cuomo C.A."/>
            <person name="Bakkeren G."/>
            <person name="Khalil H.B."/>
            <person name="Panwar V."/>
            <person name="Joly D."/>
            <person name="Linning R."/>
            <person name="Sakthikumar S."/>
            <person name="Song X."/>
            <person name="Adiconis X."/>
            <person name="Fan L."/>
            <person name="Goldberg J.M."/>
            <person name="Levin J.Z."/>
            <person name="Young S."/>
            <person name="Zeng Q."/>
            <person name="Anikster Y."/>
            <person name="Bruce M."/>
            <person name="Wang M."/>
            <person name="Yin C."/>
            <person name="McCallum B."/>
            <person name="Szabo L.J."/>
            <person name="Hulbert S."/>
            <person name="Chen X."/>
            <person name="Fellers J.P."/>
        </authorList>
    </citation>
    <scope>NUCLEOTIDE SEQUENCE</scope>
    <source>
        <strain evidence="3">isolate 1-1 / race 1 (BBBD)</strain>
        <strain evidence="4">Isolate 1-1 / race 1 (BBBD)</strain>
    </source>
</reference>
<dbReference type="AlphaFoldDB" id="A0A180G4R9"/>
<reference evidence="2" key="2">
    <citation type="submission" date="2016-05" db="EMBL/GenBank/DDBJ databases">
        <title>Comparative analysis highlights variable genome content of wheat rusts and divergence of the mating loci.</title>
        <authorList>
            <person name="Cuomo C.A."/>
            <person name="Bakkeren G."/>
            <person name="Szabo L."/>
            <person name="Khalil H."/>
            <person name="Joly D."/>
            <person name="Goldberg J."/>
            <person name="Young S."/>
            <person name="Zeng Q."/>
            <person name="Fellers J."/>
        </authorList>
    </citation>
    <scope>NUCLEOTIDE SEQUENCE [LARGE SCALE GENOMIC DNA]</scope>
    <source>
        <strain evidence="2">1-1 BBBD Race 1</strain>
    </source>
</reference>
<feature type="compositionally biased region" description="Low complexity" evidence="1">
    <location>
        <begin position="152"/>
        <end position="161"/>
    </location>
</feature>
<keyword evidence="4" id="KW-1185">Reference proteome</keyword>
<accession>A0A180G4R9</accession>
<proteinExistence type="predicted"/>
<gene>
    <name evidence="2" type="ORF">PTTG_29335</name>
</gene>
<reference evidence="3" key="4">
    <citation type="submission" date="2025-05" db="UniProtKB">
        <authorList>
            <consortium name="EnsemblFungi"/>
        </authorList>
    </citation>
    <scope>IDENTIFICATION</scope>
    <source>
        <strain evidence="3">isolate 1-1 / race 1 (BBBD)</strain>
    </source>
</reference>
<feature type="region of interest" description="Disordered" evidence="1">
    <location>
        <begin position="584"/>
        <end position="647"/>
    </location>
</feature>
<feature type="compositionally biased region" description="Basic and acidic residues" evidence="1">
    <location>
        <begin position="544"/>
        <end position="554"/>
    </location>
</feature>
<evidence type="ECO:0000256" key="1">
    <source>
        <dbReference type="SAM" id="MobiDB-lite"/>
    </source>
</evidence>
<evidence type="ECO:0000313" key="2">
    <source>
        <dbReference type="EMBL" id="OAV87651.1"/>
    </source>
</evidence>
<feature type="region of interest" description="Disordered" evidence="1">
    <location>
        <begin position="337"/>
        <end position="568"/>
    </location>
</feature>
<dbReference type="Proteomes" id="UP000005240">
    <property type="component" value="Unassembled WGS sequence"/>
</dbReference>
<feature type="compositionally biased region" description="Polar residues" evidence="1">
    <location>
        <begin position="364"/>
        <end position="390"/>
    </location>
</feature>
<feature type="compositionally biased region" description="Polar residues" evidence="1">
    <location>
        <begin position="450"/>
        <end position="470"/>
    </location>
</feature>
<organism evidence="2">
    <name type="scientific">Puccinia triticina (isolate 1-1 / race 1 (BBBD))</name>
    <name type="common">Brown leaf rust fungus</name>
    <dbReference type="NCBI Taxonomy" id="630390"/>
    <lineage>
        <taxon>Eukaryota</taxon>
        <taxon>Fungi</taxon>
        <taxon>Dikarya</taxon>
        <taxon>Basidiomycota</taxon>
        <taxon>Pucciniomycotina</taxon>
        <taxon>Pucciniomycetes</taxon>
        <taxon>Pucciniales</taxon>
        <taxon>Pucciniaceae</taxon>
        <taxon>Puccinia</taxon>
    </lineage>
</organism>
<evidence type="ECO:0000313" key="4">
    <source>
        <dbReference type="Proteomes" id="UP000005240"/>
    </source>
</evidence>
<protein>
    <submittedName>
        <fullName evidence="2 3">Uncharacterized protein</fullName>
    </submittedName>
</protein>
<name>A0A180G4R9_PUCT1</name>
<sequence length="951" mass="104590">MGNFSFGAVANQRRGLSSRGSREGLRVPGTRVLVPLTRRAPDRGSRGVSGAGKEITQYTGTCGYPLIPPSGDMCAPGEPQVDWDVTQVYPGTARGRRSHTVYVAPQCRSQRTQKTRHFFFILAERTSTSRAESRDERTHPAEMDGQGDHSATKTATTTTTTIPETQPGPKNGVNKKNKAKDYSGDPKYKPVTNAELEAVIACSATQEQGEEAFAEFINSRSSDSFFTHRPYNELEDRWLTRLKRYLKFFKGRKTASSGARSASGWPITRDKFLLWAHRDPRPTIRSITTYLQTIEAARVATHHLFTPHFPNIPDRSLQLDPLVKDTLSLFQRQFAAQATTTAETTGSSTAKTSKSPTDPKATNPRATNPKATNPKADSSTDKTWTPHTKNSSATTSTTRSSRSSAIKNCSDTVKATSSSTETMGPSREFGSSTDKSRSSTAKNSADAAAQPTTDSSQGPPKTVRANNPFVTGTFKPAGSASMPPQPATTPAHSEKSAPIPKGPSASTCSLPPKPSFLPDKPPEQDIKAPRPCASARPALSQIESPDRNRRPERISRKKRCHYRIESSSETDDVLLVADDMPLARRFPSPEKKRPARVAATRPPKHARRLSESSSDSPLALLPAPPSCRKKIKRSGSDEPPNPPTLQLSYEEKEVKIVQPPVFEQICVFTDTRVPEVRDQFLEALRLDHRNNLSTSDVLEGLNATIKDLTGPEGELSKMGSEGDLTACLATYLDYWASEGIAGFPMGALKVCVWLDGIEPAVTEKETRDIAWCFDRLGRKIAAQFPEDEPASMFDYSRPIIDSPLWHSFRAFCGWPIDIHPPLDHPGYLKPEPHDLRAPSISTIGSSLSSLPQSPSPFVQPCRDSFNSLDGCFADGHPGLHSDPIGQEHFPLESHAHQQFPLEGHGHPKHEDHGPGFIPDYTPQFRYKRDSINCPEHQKFLQNLCSFLKLFS</sequence>
<feature type="compositionally biased region" description="Basic and acidic residues" evidence="1">
    <location>
        <begin position="131"/>
        <end position="151"/>
    </location>
</feature>
<feature type="region of interest" description="Disordered" evidence="1">
    <location>
        <begin position="127"/>
        <end position="187"/>
    </location>
</feature>
<reference evidence="2" key="1">
    <citation type="submission" date="2009-11" db="EMBL/GenBank/DDBJ databases">
        <authorList>
            <consortium name="The Broad Institute Genome Sequencing Platform"/>
            <person name="Ward D."/>
            <person name="Feldgarden M."/>
            <person name="Earl A."/>
            <person name="Young S.K."/>
            <person name="Zeng Q."/>
            <person name="Koehrsen M."/>
            <person name="Alvarado L."/>
            <person name="Berlin A."/>
            <person name="Bochicchio J."/>
            <person name="Borenstein D."/>
            <person name="Chapman S.B."/>
            <person name="Chen Z."/>
            <person name="Engels R."/>
            <person name="Freedman E."/>
            <person name="Gellesch M."/>
            <person name="Goldberg J."/>
            <person name="Griggs A."/>
            <person name="Gujja S."/>
            <person name="Heilman E."/>
            <person name="Heiman D."/>
            <person name="Hepburn T."/>
            <person name="Howarth C."/>
            <person name="Jen D."/>
            <person name="Larson L."/>
            <person name="Lewis B."/>
            <person name="Mehta T."/>
            <person name="Park D."/>
            <person name="Pearson M."/>
            <person name="Roberts A."/>
            <person name="Saif S."/>
            <person name="Shea T."/>
            <person name="Shenoy N."/>
            <person name="Sisk P."/>
            <person name="Stolte C."/>
            <person name="Sykes S."/>
            <person name="Thomson T."/>
            <person name="Walk T."/>
            <person name="White J."/>
            <person name="Yandava C."/>
            <person name="Izard J."/>
            <person name="Baranova O.V."/>
            <person name="Blanton J.M."/>
            <person name="Tanner A.C."/>
            <person name="Dewhirst F.E."/>
            <person name="Haas B."/>
            <person name="Nusbaum C."/>
            <person name="Birren B."/>
        </authorList>
    </citation>
    <scope>NUCLEOTIDE SEQUENCE [LARGE SCALE GENOMIC DNA]</scope>
    <source>
        <strain evidence="2">1-1 BBBD Race 1</strain>
    </source>
</reference>
<feature type="compositionally biased region" description="Low complexity" evidence="1">
    <location>
        <begin position="611"/>
        <end position="621"/>
    </location>
</feature>
<dbReference type="EnsemblFungi" id="PTTG_29335-t43_1">
    <property type="protein sequence ID" value="PTTG_29335-t43_1-p1"/>
    <property type="gene ID" value="PTTG_29335"/>
</dbReference>
<dbReference type="OrthoDB" id="2503624at2759"/>
<feature type="compositionally biased region" description="Polar residues" evidence="1">
    <location>
        <begin position="406"/>
        <end position="443"/>
    </location>
</feature>
<dbReference type="VEuPathDB" id="FungiDB:PTTG_29335"/>
<feature type="region of interest" description="Disordered" evidence="1">
    <location>
        <begin position="1"/>
        <end position="24"/>
    </location>
</feature>
<dbReference type="STRING" id="630390.A0A180G4R9"/>
<feature type="compositionally biased region" description="Low complexity" evidence="1">
    <location>
        <begin position="391"/>
        <end position="405"/>
    </location>
</feature>
<evidence type="ECO:0000313" key="3">
    <source>
        <dbReference type="EnsemblFungi" id="PTTG_29335-t43_1-p1"/>
    </source>
</evidence>